<dbReference type="AlphaFoldDB" id="A0A837JBN0"/>
<accession>A0A837JBN0</accession>
<dbReference type="Proteomes" id="UP000035462">
    <property type="component" value="Unassembled WGS sequence"/>
</dbReference>
<proteinExistence type="predicted"/>
<evidence type="ECO:0000313" key="1">
    <source>
        <dbReference type="EMBL" id="KLE04125.1"/>
    </source>
</evidence>
<evidence type="ECO:0000313" key="2">
    <source>
        <dbReference type="Proteomes" id="UP000035462"/>
    </source>
</evidence>
<dbReference type="EMBL" id="JAIT01000055">
    <property type="protein sequence ID" value="KLE04125.1"/>
    <property type="molecule type" value="Genomic_DNA"/>
</dbReference>
<organism evidence="1 2">
    <name type="scientific">Aliarcobacter butzleri L352</name>
    <dbReference type="NCBI Taxonomy" id="1447260"/>
    <lineage>
        <taxon>Bacteria</taxon>
        <taxon>Pseudomonadati</taxon>
        <taxon>Campylobacterota</taxon>
        <taxon>Epsilonproteobacteria</taxon>
        <taxon>Campylobacterales</taxon>
        <taxon>Arcobacteraceae</taxon>
        <taxon>Aliarcobacter</taxon>
    </lineage>
</organism>
<name>A0A837JBN0_9BACT</name>
<reference evidence="1 2" key="1">
    <citation type="submission" date="2014-01" db="EMBL/GenBank/DDBJ databases">
        <title>Development of a Comparative Genomic Fingerprinting Assay for High Resolution Genotyping of Arcobacter butzleri.</title>
        <authorList>
            <person name="Webb A.L."/>
            <person name="Inglis G.D."/>
            <person name="Kruczkiewicz P."/>
            <person name="Selinger L.B."/>
            <person name="Taboada E.N."/>
        </authorList>
    </citation>
    <scope>NUCLEOTIDE SEQUENCE [LARGE SCALE GENOMIC DNA]</scope>
    <source>
        <strain evidence="1 2">L352</strain>
    </source>
</reference>
<comment type="caution">
    <text evidence="1">The sequence shown here is derived from an EMBL/GenBank/DDBJ whole genome shotgun (WGS) entry which is preliminary data.</text>
</comment>
<gene>
    <name evidence="1" type="ORF">AF77_07580</name>
</gene>
<sequence>MKYITSEKNKLPNVATKEVKNARKIKFKFSPFYAI</sequence>
<protein>
    <submittedName>
        <fullName evidence="1">Uncharacterized protein</fullName>
    </submittedName>
</protein>